<sequence length="105" mass="11070">MTKLATAIFTAVLSTTFAAGALASDIQVKAEHNGPSTVFRVTKAGEPLANYPVEISGIDADQNMTSDNGSVYLRPDVLSPRKVTLTVIDDNGESVSESTLVTVDR</sequence>
<dbReference type="OrthoDB" id="5878793at2"/>
<feature type="signal peptide" evidence="1">
    <location>
        <begin position="1"/>
        <end position="23"/>
    </location>
</feature>
<evidence type="ECO:0000313" key="2">
    <source>
        <dbReference type="EMBL" id="SDG67448.1"/>
    </source>
</evidence>
<accession>A0A1G7W669</accession>
<dbReference type="RefSeq" id="WP_093268453.1">
    <property type="nucleotide sequence ID" value="NZ_FNDD01000001.1"/>
</dbReference>
<name>A0A1G7W669_9VIBR</name>
<keyword evidence="3" id="KW-1185">Reference proteome</keyword>
<reference evidence="2 3" key="1">
    <citation type="submission" date="2016-10" db="EMBL/GenBank/DDBJ databases">
        <authorList>
            <person name="de Groot N.N."/>
        </authorList>
    </citation>
    <scope>NUCLEOTIDE SEQUENCE [LARGE SCALE GENOMIC DNA]</scope>
    <source>
        <strain evidence="2 3">CGMCC 1.10228</strain>
    </source>
</reference>
<gene>
    <name evidence="2" type="ORF">SAMN04488136_101208</name>
</gene>
<evidence type="ECO:0000256" key="1">
    <source>
        <dbReference type="SAM" id="SignalP"/>
    </source>
</evidence>
<evidence type="ECO:0000313" key="3">
    <source>
        <dbReference type="Proteomes" id="UP000198854"/>
    </source>
</evidence>
<keyword evidence="1" id="KW-0732">Signal</keyword>
<dbReference type="EMBL" id="FNDD01000001">
    <property type="protein sequence ID" value="SDG67448.1"/>
    <property type="molecule type" value="Genomic_DNA"/>
</dbReference>
<dbReference type="AlphaFoldDB" id="A0A1G7W669"/>
<feature type="chain" id="PRO_5011460986" evidence="1">
    <location>
        <begin position="24"/>
        <end position="105"/>
    </location>
</feature>
<protein>
    <submittedName>
        <fullName evidence="2">Uncharacterized protein</fullName>
    </submittedName>
</protein>
<organism evidence="2 3">
    <name type="scientific">Vibrio xiamenensis</name>
    <dbReference type="NCBI Taxonomy" id="861298"/>
    <lineage>
        <taxon>Bacteria</taxon>
        <taxon>Pseudomonadati</taxon>
        <taxon>Pseudomonadota</taxon>
        <taxon>Gammaproteobacteria</taxon>
        <taxon>Vibrionales</taxon>
        <taxon>Vibrionaceae</taxon>
        <taxon>Vibrio</taxon>
    </lineage>
</organism>
<proteinExistence type="predicted"/>
<dbReference type="Proteomes" id="UP000198854">
    <property type="component" value="Unassembled WGS sequence"/>
</dbReference>